<evidence type="ECO:0000256" key="7">
    <source>
        <dbReference type="SAM" id="Phobius"/>
    </source>
</evidence>
<keyword evidence="9" id="KW-1185">Reference proteome</keyword>
<keyword evidence="5 7" id="KW-1133">Transmembrane helix</keyword>
<dbReference type="GO" id="GO:0015297">
    <property type="term" value="F:antiporter activity"/>
    <property type="evidence" value="ECO:0007669"/>
    <property type="project" value="InterPro"/>
</dbReference>
<feature type="transmembrane region" description="Helical" evidence="7">
    <location>
        <begin position="361"/>
        <end position="382"/>
    </location>
</feature>
<feature type="transmembrane region" description="Helical" evidence="7">
    <location>
        <begin position="143"/>
        <end position="161"/>
    </location>
</feature>
<feature type="transmembrane region" description="Helical" evidence="7">
    <location>
        <begin position="280"/>
        <end position="299"/>
    </location>
</feature>
<dbReference type="RefSeq" id="WP_090616369.1">
    <property type="nucleotide sequence ID" value="NZ_CP067124.1"/>
</dbReference>
<organism evidence="8 9">
    <name type="scientific">Paracoccus alcaliphilus</name>
    <dbReference type="NCBI Taxonomy" id="34002"/>
    <lineage>
        <taxon>Bacteria</taxon>
        <taxon>Pseudomonadati</taxon>
        <taxon>Pseudomonadota</taxon>
        <taxon>Alphaproteobacteria</taxon>
        <taxon>Rhodobacterales</taxon>
        <taxon>Paracoccaceae</taxon>
        <taxon>Paracoccus</taxon>
    </lineage>
</organism>
<dbReference type="CDD" id="cd13136">
    <property type="entry name" value="MATE_DinF_like"/>
    <property type="match status" value="1"/>
</dbReference>
<dbReference type="AlphaFoldDB" id="A0A1H8M939"/>
<evidence type="ECO:0000313" key="8">
    <source>
        <dbReference type="EMBL" id="SEO13666.1"/>
    </source>
</evidence>
<feature type="transmembrane region" description="Helical" evidence="7">
    <location>
        <begin position="52"/>
        <end position="72"/>
    </location>
</feature>
<dbReference type="GO" id="GO:0005886">
    <property type="term" value="C:plasma membrane"/>
    <property type="evidence" value="ECO:0007669"/>
    <property type="project" value="TreeGrafter"/>
</dbReference>
<keyword evidence="6 7" id="KW-0472">Membrane</keyword>
<feature type="transmembrane region" description="Helical" evidence="7">
    <location>
        <begin position="198"/>
        <end position="216"/>
    </location>
</feature>
<dbReference type="InterPro" id="IPR044644">
    <property type="entry name" value="DinF-like"/>
</dbReference>
<evidence type="ECO:0000313" key="9">
    <source>
        <dbReference type="Proteomes" id="UP000199054"/>
    </source>
</evidence>
<feature type="transmembrane region" description="Helical" evidence="7">
    <location>
        <begin position="173"/>
        <end position="192"/>
    </location>
</feature>
<evidence type="ECO:0000256" key="5">
    <source>
        <dbReference type="ARBA" id="ARBA00022989"/>
    </source>
</evidence>
<keyword evidence="4 7" id="KW-0812">Transmembrane</keyword>
<dbReference type="Proteomes" id="UP000199054">
    <property type="component" value="Unassembled WGS sequence"/>
</dbReference>
<name>A0A1H8M939_9RHOB</name>
<feature type="transmembrane region" description="Helical" evidence="7">
    <location>
        <begin position="394"/>
        <end position="412"/>
    </location>
</feature>
<dbReference type="NCBIfam" id="TIGR00797">
    <property type="entry name" value="matE"/>
    <property type="match status" value="1"/>
</dbReference>
<evidence type="ECO:0000256" key="2">
    <source>
        <dbReference type="ARBA" id="ARBA00010199"/>
    </source>
</evidence>
<protein>
    <submittedName>
        <fullName evidence="8">Multidrug resistance protein, MATE family</fullName>
    </submittedName>
</protein>
<comment type="subcellular location">
    <subcellularLocation>
        <location evidence="1">Membrane</location>
        <topology evidence="1">Multi-pass membrane protein</topology>
    </subcellularLocation>
</comment>
<dbReference type="InterPro" id="IPR002528">
    <property type="entry name" value="MATE_fam"/>
</dbReference>
<keyword evidence="3" id="KW-0813">Transport</keyword>
<dbReference type="Pfam" id="PF01554">
    <property type="entry name" value="MatE"/>
    <property type="match status" value="2"/>
</dbReference>
<feature type="transmembrane region" description="Helical" evidence="7">
    <location>
        <begin position="320"/>
        <end position="341"/>
    </location>
</feature>
<dbReference type="GO" id="GO:0042910">
    <property type="term" value="F:xenobiotic transmembrane transporter activity"/>
    <property type="evidence" value="ECO:0007669"/>
    <property type="project" value="InterPro"/>
</dbReference>
<dbReference type="OrthoDB" id="9789527at2"/>
<feature type="transmembrane region" description="Helical" evidence="7">
    <location>
        <begin position="249"/>
        <end position="268"/>
    </location>
</feature>
<evidence type="ECO:0000256" key="6">
    <source>
        <dbReference type="ARBA" id="ARBA00023136"/>
    </source>
</evidence>
<dbReference type="PANTHER" id="PTHR43298:SF2">
    <property type="entry name" value="FMN_FAD EXPORTER YEEO-RELATED"/>
    <property type="match status" value="1"/>
</dbReference>
<reference evidence="8 9" key="1">
    <citation type="submission" date="2016-10" db="EMBL/GenBank/DDBJ databases">
        <authorList>
            <person name="de Groot N.N."/>
        </authorList>
    </citation>
    <scope>NUCLEOTIDE SEQUENCE [LARGE SCALE GENOMIC DNA]</scope>
    <source>
        <strain evidence="8 9">DSM 8512</strain>
    </source>
</reference>
<evidence type="ECO:0000256" key="1">
    <source>
        <dbReference type="ARBA" id="ARBA00004141"/>
    </source>
</evidence>
<sequence>MTTLAADVALDRLTHRRVLAIALPIVLSNVTVPLLGLVDTGVIGQLGRPEPIGAVGLGAVILTSVYWIFGFLRMGTSGLVAQSHGAGDAVETGAHLLRALAIAGMAGLALIALQYPLFAGAFALAPASDAVEELARDYMGIRIWGAPATIGLYAITGWLIAVERTRAVLGLQLLQNGLNVLLSVWLVLGLGFEIRGLATATLIAEWSGLLLGLWLARSALRRAIATLRAGAALFARDKLGRLARVNSDIMIRSVLLQGSFTTFLFMGAAQGDVALAANQVLLQFLAITAYALDGFAYAAESLVGQAVGRRRPDRVRRAAILTSQWGIAGAVCLGLAFWLAGGAIIDLLTTSAEVRAEARLYLVWMGFAPLLGVASWMLDGVFIGATLTREMRVAMIQSVLVYVAVLLVLPPLMGNHGLWAALMVLNTMRGLTMLVRYPRAEQAAQSA</sequence>
<feature type="transmembrane region" description="Helical" evidence="7">
    <location>
        <begin position="18"/>
        <end position="37"/>
    </location>
</feature>
<evidence type="ECO:0000256" key="4">
    <source>
        <dbReference type="ARBA" id="ARBA00022692"/>
    </source>
</evidence>
<feature type="transmembrane region" description="Helical" evidence="7">
    <location>
        <begin position="99"/>
        <end position="123"/>
    </location>
</feature>
<comment type="similarity">
    <text evidence="2">Belongs to the multi antimicrobial extrusion (MATE) (TC 2.A.66.1) family.</text>
</comment>
<dbReference type="InterPro" id="IPR050222">
    <property type="entry name" value="MATE_MdtK"/>
</dbReference>
<evidence type="ECO:0000256" key="3">
    <source>
        <dbReference type="ARBA" id="ARBA00022448"/>
    </source>
</evidence>
<dbReference type="EMBL" id="FODE01000037">
    <property type="protein sequence ID" value="SEO13666.1"/>
    <property type="molecule type" value="Genomic_DNA"/>
</dbReference>
<gene>
    <name evidence="8" type="ORF">SAMN04489859_103730</name>
</gene>
<dbReference type="PANTHER" id="PTHR43298">
    <property type="entry name" value="MULTIDRUG RESISTANCE PROTEIN NORM-RELATED"/>
    <property type="match status" value="1"/>
</dbReference>
<dbReference type="STRING" id="34002.SAMN04489859_103730"/>
<proteinExistence type="inferred from homology"/>
<accession>A0A1H8M939</accession>